<evidence type="ECO:0000256" key="1">
    <source>
        <dbReference type="SAM" id="SignalP"/>
    </source>
</evidence>
<dbReference type="Proteomes" id="UP000646911">
    <property type="component" value="Unassembled WGS sequence"/>
</dbReference>
<evidence type="ECO:0000313" key="2">
    <source>
        <dbReference type="EMBL" id="MBC3910744.1"/>
    </source>
</evidence>
<sequence>MLFRYLSTGICSLALVVSVQAASVTDSRESTVVKLRNSLPGQVPKHNNEYELAIYRLPAGAEVAKLICGQIRKCEKKVKGAYTFHAFSSKFDQLDGDLVRLNVSRLQQYAVSANYELTLGKYFSVTFKKSGSIGEGMLFEDVSFVVRPVSLNAGEMNIDVFGLFKYHLLGSGQKISPSGRAVRFASSISQSKNFLLIAEAQAQTNEPGYLAVIKQCDEILTPSYEVKMLEKGL</sequence>
<feature type="chain" id="PRO_5046621503" evidence="1">
    <location>
        <begin position="22"/>
        <end position="233"/>
    </location>
</feature>
<reference evidence="2 3" key="1">
    <citation type="submission" date="2020-08" db="EMBL/GenBank/DDBJ databases">
        <title>Novel species isolated from subtropical streams in China.</title>
        <authorList>
            <person name="Lu H."/>
        </authorList>
    </citation>
    <scope>NUCLEOTIDE SEQUENCE [LARGE SCALE GENOMIC DNA]</scope>
    <source>
        <strain evidence="2 3">NL8W</strain>
    </source>
</reference>
<evidence type="ECO:0000313" key="3">
    <source>
        <dbReference type="Proteomes" id="UP000646911"/>
    </source>
</evidence>
<protein>
    <submittedName>
        <fullName evidence="2">Uncharacterized protein</fullName>
    </submittedName>
</protein>
<organism evidence="2 3">
    <name type="scientific">Undibacterium umbellatum</name>
    <dbReference type="NCBI Taxonomy" id="2762300"/>
    <lineage>
        <taxon>Bacteria</taxon>
        <taxon>Pseudomonadati</taxon>
        <taxon>Pseudomonadota</taxon>
        <taxon>Betaproteobacteria</taxon>
        <taxon>Burkholderiales</taxon>
        <taxon>Oxalobacteraceae</taxon>
        <taxon>Undibacterium</taxon>
    </lineage>
</organism>
<comment type="caution">
    <text evidence="2">The sequence shown here is derived from an EMBL/GenBank/DDBJ whole genome shotgun (WGS) entry which is preliminary data.</text>
</comment>
<dbReference type="EMBL" id="JACOFX010000019">
    <property type="protein sequence ID" value="MBC3910744.1"/>
    <property type="molecule type" value="Genomic_DNA"/>
</dbReference>
<proteinExistence type="predicted"/>
<name>A0ABR6ZG82_9BURK</name>
<keyword evidence="3" id="KW-1185">Reference proteome</keyword>
<gene>
    <name evidence="2" type="ORF">H8L47_24550</name>
</gene>
<dbReference type="RefSeq" id="WP_186956318.1">
    <property type="nucleotide sequence ID" value="NZ_JACOFX010000019.1"/>
</dbReference>
<feature type="signal peptide" evidence="1">
    <location>
        <begin position="1"/>
        <end position="21"/>
    </location>
</feature>
<keyword evidence="1" id="KW-0732">Signal</keyword>
<accession>A0ABR6ZG82</accession>